<proteinExistence type="predicted"/>
<feature type="signal peptide" evidence="1">
    <location>
        <begin position="1"/>
        <end position="19"/>
    </location>
</feature>
<dbReference type="EMBL" id="JARKIE010000297">
    <property type="protein sequence ID" value="KAJ7656671.1"/>
    <property type="molecule type" value="Genomic_DNA"/>
</dbReference>
<sequence length="174" mass="19315">MYLLTLVLLLADRLRSSSTSLWCYLVASPESAFSPSRPLRFKQASSALQVQPVEVPPKSALESAVPIDAPILKTQGPRRVPSKKHGCSNFPQAQDVSVTGRFLSLIRLNHRQVQEFLGTAQDARCFGFTPICHVVEFSSCQAQMHGISVKKSHWTLVKSQACKECKQKKQNHPS</sequence>
<evidence type="ECO:0000313" key="3">
    <source>
        <dbReference type="Proteomes" id="UP001221757"/>
    </source>
</evidence>
<keyword evidence="1" id="KW-0732">Signal</keyword>
<evidence type="ECO:0000256" key="1">
    <source>
        <dbReference type="SAM" id="SignalP"/>
    </source>
</evidence>
<keyword evidence="3" id="KW-1185">Reference proteome</keyword>
<dbReference type="AlphaFoldDB" id="A0AAD7G573"/>
<organism evidence="2 3">
    <name type="scientific">Mycena rosella</name>
    <name type="common">Pink bonnet</name>
    <name type="synonym">Agaricus rosellus</name>
    <dbReference type="NCBI Taxonomy" id="1033263"/>
    <lineage>
        <taxon>Eukaryota</taxon>
        <taxon>Fungi</taxon>
        <taxon>Dikarya</taxon>
        <taxon>Basidiomycota</taxon>
        <taxon>Agaricomycotina</taxon>
        <taxon>Agaricomycetes</taxon>
        <taxon>Agaricomycetidae</taxon>
        <taxon>Agaricales</taxon>
        <taxon>Marasmiineae</taxon>
        <taxon>Mycenaceae</taxon>
        <taxon>Mycena</taxon>
    </lineage>
</organism>
<protein>
    <submittedName>
        <fullName evidence="2">Uncharacterized protein</fullName>
    </submittedName>
</protein>
<accession>A0AAD7G573</accession>
<name>A0AAD7G573_MYCRO</name>
<reference evidence="2" key="1">
    <citation type="submission" date="2023-03" db="EMBL/GenBank/DDBJ databases">
        <title>Massive genome expansion in bonnet fungi (Mycena s.s.) driven by repeated elements and novel gene families across ecological guilds.</title>
        <authorList>
            <consortium name="Lawrence Berkeley National Laboratory"/>
            <person name="Harder C.B."/>
            <person name="Miyauchi S."/>
            <person name="Viragh M."/>
            <person name="Kuo A."/>
            <person name="Thoen E."/>
            <person name="Andreopoulos B."/>
            <person name="Lu D."/>
            <person name="Skrede I."/>
            <person name="Drula E."/>
            <person name="Henrissat B."/>
            <person name="Morin E."/>
            <person name="Kohler A."/>
            <person name="Barry K."/>
            <person name="LaButti K."/>
            <person name="Morin E."/>
            <person name="Salamov A."/>
            <person name="Lipzen A."/>
            <person name="Mereny Z."/>
            <person name="Hegedus B."/>
            <person name="Baldrian P."/>
            <person name="Stursova M."/>
            <person name="Weitz H."/>
            <person name="Taylor A."/>
            <person name="Grigoriev I.V."/>
            <person name="Nagy L.G."/>
            <person name="Martin F."/>
            <person name="Kauserud H."/>
        </authorList>
    </citation>
    <scope>NUCLEOTIDE SEQUENCE</scope>
    <source>
        <strain evidence="2">CBHHK067</strain>
    </source>
</reference>
<comment type="caution">
    <text evidence="2">The sequence shown here is derived from an EMBL/GenBank/DDBJ whole genome shotgun (WGS) entry which is preliminary data.</text>
</comment>
<feature type="chain" id="PRO_5042276307" evidence="1">
    <location>
        <begin position="20"/>
        <end position="174"/>
    </location>
</feature>
<evidence type="ECO:0000313" key="2">
    <source>
        <dbReference type="EMBL" id="KAJ7656671.1"/>
    </source>
</evidence>
<dbReference type="Proteomes" id="UP001221757">
    <property type="component" value="Unassembled WGS sequence"/>
</dbReference>
<gene>
    <name evidence="2" type="ORF">B0H17DRAFT_1146107</name>
</gene>